<keyword evidence="2" id="KW-0812">Transmembrane</keyword>
<dbReference type="OrthoDB" id="10250354at2759"/>
<evidence type="ECO:0000313" key="4">
    <source>
        <dbReference type="EMBL" id="KYQ88924.1"/>
    </source>
</evidence>
<gene>
    <name evidence="4" type="ORF">DLAC_10505</name>
</gene>
<dbReference type="EMBL" id="LODT01000046">
    <property type="protein sequence ID" value="KYQ88924.1"/>
    <property type="molecule type" value="Genomic_DNA"/>
</dbReference>
<comment type="subcellular location">
    <subcellularLocation>
        <location evidence="1">Membrane</location>
    </subcellularLocation>
</comment>
<dbReference type="SUPFAM" id="SSF46565">
    <property type="entry name" value="Chaperone J-domain"/>
    <property type="match status" value="1"/>
</dbReference>
<protein>
    <recommendedName>
        <fullName evidence="6">J domain-containing protein</fullName>
    </recommendedName>
</protein>
<evidence type="ECO:0000256" key="3">
    <source>
        <dbReference type="ARBA" id="ARBA00023136"/>
    </source>
</evidence>
<dbReference type="InParanoid" id="A0A151Z547"/>
<proteinExistence type="predicted"/>
<sequence length="337" mass="38790">MEPQLIHPPTYEEIVDFVKLQKVDIYELLGVGKDFTKEQLAEHYENIIIQNKDLRETFDLAYKVLGNKRLRYLYDNFYSKEALKKNRIDTIKTSVMRAFETLQQPFLNLSFVCFASEGTKLTPLQVFQNRVDWKWLFRGMSYKMLSDFLVKSGIEILSGMNAANIFTLPLCYLVGYPATLISNLSVLQYTSTPTFLATLDKVLDFKGRGFFNLYHGFSSYLAMNMVLTASTLALGQLDQYIQRKSQEKPESKALYYLSKITSSQLFGVFTLFTIATPFNVIQLNYQKQILTGQPQSLISLVKSLYTSNGIYKFYHGGTTQLLSFASIYSLQYLLSRF</sequence>
<dbReference type="Gene3D" id="1.50.40.10">
    <property type="entry name" value="Mitochondrial carrier domain"/>
    <property type="match status" value="1"/>
</dbReference>
<reference evidence="4 5" key="1">
    <citation type="submission" date="2015-12" db="EMBL/GenBank/DDBJ databases">
        <title>Dictyostelia acquired genes for synthesis and detection of signals that induce cell-type specialization by lateral gene transfer from prokaryotes.</title>
        <authorList>
            <person name="Gloeckner G."/>
            <person name="Schaap P."/>
        </authorList>
    </citation>
    <scope>NUCLEOTIDE SEQUENCE [LARGE SCALE GENOMIC DNA]</scope>
    <source>
        <strain evidence="4 5">TK</strain>
    </source>
</reference>
<dbReference type="AlphaFoldDB" id="A0A151Z547"/>
<name>A0A151Z547_TIELA</name>
<evidence type="ECO:0000256" key="2">
    <source>
        <dbReference type="ARBA" id="ARBA00022692"/>
    </source>
</evidence>
<evidence type="ECO:0008006" key="6">
    <source>
        <dbReference type="Google" id="ProtNLM"/>
    </source>
</evidence>
<dbReference type="InterPro" id="IPR023395">
    <property type="entry name" value="MCP_dom_sf"/>
</dbReference>
<accession>A0A151Z547</accession>
<evidence type="ECO:0000256" key="1">
    <source>
        <dbReference type="ARBA" id="ARBA00004370"/>
    </source>
</evidence>
<evidence type="ECO:0000313" key="5">
    <source>
        <dbReference type="Proteomes" id="UP000076078"/>
    </source>
</evidence>
<dbReference type="InterPro" id="IPR036869">
    <property type="entry name" value="J_dom_sf"/>
</dbReference>
<dbReference type="GO" id="GO:0016020">
    <property type="term" value="C:membrane"/>
    <property type="evidence" value="ECO:0007669"/>
    <property type="project" value="UniProtKB-SubCell"/>
</dbReference>
<keyword evidence="3" id="KW-0472">Membrane</keyword>
<keyword evidence="5" id="KW-1185">Reference proteome</keyword>
<dbReference type="Proteomes" id="UP000076078">
    <property type="component" value="Unassembled WGS sequence"/>
</dbReference>
<dbReference type="SUPFAM" id="SSF103506">
    <property type="entry name" value="Mitochondrial carrier"/>
    <property type="match status" value="1"/>
</dbReference>
<comment type="caution">
    <text evidence="4">The sequence shown here is derived from an EMBL/GenBank/DDBJ whole genome shotgun (WGS) entry which is preliminary data.</text>
</comment>
<organism evidence="4 5">
    <name type="scientific">Tieghemostelium lacteum</name>
    <name type="common">Slime mold</name>
    <name type="synonym">Dictyostelium lacteum</name>
    <dbReference type="NCBI Taxonomy" id="361077"/>
    <lineage>
        <taxon>Eukaryota</taxon>
        <taxon>Amoebozoa</taxon>
        <taxon>Evosea</taxon>
        <taxon>Eumycetozoa</taxon>
        <taxon>Dictyostelia</taxon>
        <taxon>Dictyosteliales</taxon>
        <taxon>Raperosteliaceae</taxon>
        <taxon>Tieghemostelium</taxon>
    </lineage>
</organism>